<feature type="domain" description="Glycosyltransferase 2-like" evidence="2">
    <location>
        <begin position="2"/>
        <end position="115"/>
    </location>
</feature>
<dbReference type="InterPro" id="IPR050834">
    <property type="entry name" value="Glycosyltransf_2"/>
</dbReference>
<organism evidence="3">
    <name type="scientific">Candidatus Fermentithermobacillus carboniphilus</name>
    <dbReference type="NCBI Taxonomy" id="3085328"/>
    <lineage>
        <taxon>Bacteria</taxon>
        <taxon>Bacillati</taxon>
        <taxon>Bacillota</taxon>
        <taxon>Candidatus Fermentithermobacillia</taxon>
        <taxon>Candidatus Fermentithermobacillales</taxon>
        <taxon>Candidatus Fermentithermobacillaceae</taxon>
        <taxon>Candidatus Fermentithermobacillus</taxon>
    </lineage>
</organism>
<dbReference type="Pfam" id="PF00535">
    <property type="entry name" value="Glycos_transf_2"/>
    <property type="match status" value="1"/>
</dbReference>
<reference evidence="3" key="2">
    <citation type="journal article" date="2023" name="Biology">
        <title>Prokaryotic Life Associated with Coal-Fire Gas Vents Revealed by Metagenomics.</title>
        <authorList>
            <person name="Kadnikov V.V."/>
            <person name="Mardanov A.V."/>
            <person name="Beletsky A.V."/>
            <person name="Karnachuk O.V."/>
            <person name="Ravin N.V."/>
        </authorList>
    </citation>
    <scope>NUCLEOTIDE SEQUENCE</scope>
    <source>
        <strain evidence="3">Bu02</strain>
    </source>
</reference>
<feature type="transmembrane region" description="Helical" evidence="1">
    <location>
        <begin position="299"/>
        <end position="324"/>
    </location>
</feature>
<evidence type="ECO:0000259" key="2">
    <source>
        <dbReference type="Pfam" id="PF00535"/>
    </source>
</evidence>
<dbReference type="AlphaFoldDB" id="A0AAT9LDH5"/>
<keyword evidence="1" id="KW-0472">Membrane</keyword>
<evidence type="ECO:0000256" key="1">
    <source>
        <dbReference type="SAM" id="Phobius"/>
    </source>
</evidence>
<dbReference type="InterPro" id="IPR029044">
    <property type="entry name" value="Nucleotide-diphossugar_trans"/>
</dbReference>
<sequence>MSVVIPCRNERDHIEKCILSVLHNGYQGEVEVLVIDGMSDDGTRTRVEELRQLNPNVKMFDNPSRTTPQALNIGIRHASGEAIVIVGAHCFLEPGYIEKTTRWLFSAANIGCSGGRTIAIGEPGTLQELISKVIASPFGVGNATYRLATIGNDVIEVDTVAYGAYPRWIFTQVGEFDERLIRDQDMEFNSRLRKAGYKIILDPSAVIYYSPRRSLAAFWRQNFGNGLWNILTWHLVPGSLSWRHFVPLLFVTALITSGLLAMLVEQAEVLFFTAVGSYFFVDALETIRITTREKQLRFLGLFLVFPLLHISYGFGSLTGVFAVARNLLSWSSKPPRPRHNDYPG</sequence>
<accession>A0AAT9LDH5</accession>
<dbReference type="Gene3D" id="3.90.550.10">
    <property type="entry name" value="Spore Coat Polysaccharide Biosynthesis Protein SpsA, Chain A"/>
    <property type="match status" value="1"/>
</dbReference>
<dbReference type="InterPro" id="IPR001173">
    <property type="entry name" value="Glyco_trans_2-like"/>
</dbReference>
<dbReference type="PANTHER" id="PTHR43685">
    <property type="entry name" value="GLYCOSYLTRANSFERASE"/>
    <property type="match status" value="1"/>
</dbReference>
<proteinExistence type="predicted"/>
<protein>
    <submittedName>
        <fullName evidence="3">Glycosyltransferase family 2 protein</fullName>
    </submittedName>
</protein>
<dbReference type="EMBL" id="CP062796">
    <property type="protein sequence ID" value="QUL99326.1"/>
    <property type="molecule type" value="Genomic_DNA"/>
</dbReference>
<dbReference type="CDD" id="cd02525">
    <property type="entry name" value="Succinoglycan_BP_ExoA"/>
    <property type="match status" value="1"/>
</dbReference>
<dbReference type="KEGG" id="fcz:IMF26_04535"/>
<feature type="transmembrane region" description="Helical" evidence="1">
    <location>
        <begin position="269"/>
        <end position="287"/>
    </location>
</feature>
<name>A0AAT9LDH5_9FIRM</name>
<dbReference type="PANTHER" id="PTHR43685:SF2">
    <property type="entry name" value="GLYCOSYLTRANSFERASE 2-LIKE DOMAIN-CONTAINING PROTEIN"/>
    <property type="match status" value="1"/>
</dbReference>
<dbReference type="SUPFAM" id="SSF53448">
    <property type="entry name" value="Nucleotide-diphospho-sugar transferases"/>
    <property type="match status" value="1"/>
</dbReference>
<gene>
    <name evidence="3" type="ORF">IMF26_04535</name>
</gene>
<keyword evidence="1" id="KW-1133">Transmembrane helix</keyword>
<reference evidence="3" key="1">
    <citation type="submission" date="2020-10" db="EMBL/GenBank/DDBJ databases">
        <authorList>
            <person name="Kadnikov V."/>
            <person name="Beletsky A.V."/>
            <person name="Mardanov A.V."/>
            <person name="Karnachuk O.V."/>
            <person name="Ravin N.V."/>
        </authorList>
    </citation>
    <scope>NUCLEOTIDE SEQUENCE</scope>
    <source>
        <strain evidence="3">Bu02</strain>
    </source>
</reference>
<evidence type="ECO:0000313" key="3">
    <source>
        <dbReference type="EMBL" id="QUL99326.1"/>
    </source>
</evidence>
<keyword evidence="1" id="KW-0812">Transmembrane</keyword>